<dbReference type="AlphaFoldDB" id="A0A1C7LTZ7"/>
<feature type="compositionally biased region" description="Acidic residues" evidence="1">
    <location>
        <begin position="188"/>
        <end position="199"/>
    </location>
</feature>
<proteinExistence type="predicted"/>
<feature type="transmembrane region" description="Helical" evidence="2">
    <location>
        <begin position="65"/>
        <end position="86"/>
    </location>
</feature>
<protein>
    <submittedName>
        <fullName evidence="3">Uncharacterized protein</fullName>
    </submittedName>
</protein>
<feature type="transmembrane region" description="Helical" evidence="2">
    <location>
        <begin position="6"/>
        <end position="26"/>
    </location>
</feature>
<name>A0A1C7LTZ7_GRIFR</name>
<evidence type="ECO:0000313" key="3">
    <source>
        <dbReference type="EMBL" id="OBZ67656.1"/>
    </source>
</evidence>
<gene>
    <name evidence="3" type="ORF">A0H81_12198</name>
</gene>
<dbReference type="EMBL" id="LUGG01000023">
    <property type="protein sequence ID" value="OBZ67656.1"/>
    <property type="molecule type" value="Genomic_DNA"/>
</dbReference>
<keyword evidence="2" id="KW-0812">Transmembrane</keyword>
<dbReference type="OrthoDB" id="2752692at2759"/>
<feature type="transmembrane region" description="Helical" evidence="2">
    <location>
        <begin position="33"/>
        <end position="53"/>
    </location>
</feature>
<organism evidence="3 4">
    <name type="scientific">Grifola frondosa</name>
    <name type="common">Maitake</name>
    <name type="synonym">Polyporus frondosus</name>
    <dbReference type="NCBI Taxonomy" id="5627"/>
    <lineage>
        <taxon>Eukaryota</taxon>
        <taxon>Fungi</taxon>
        <taxon>Dikarya</taxon>
        <taxon>Basidiomycota</taxon>
        <taxon>Agaricomycotina</taxon>
        <taxon>Agaricomycetes</taxon>
        <taxon>Polyporales</taxon>
        <taxon>Grifolaceae</taxon>
        <taxon>Grifola</taxon>
    </lineage>
</organism>
<reference evidence="3 4" key="1">
    <citation type="submission" date="2016-03" db="EMBL/GenBank/DDBJ databases">
        <title>Whole genome sequencing of Grifola frondosa 9006-11.</title>
        <authorList>
            <person name="Min B."/>
            <person name="Park H."/>
            <person name="Kim J.-G."/>
            <person name="Cho H."/>
            <person name="Oh Y.-L."/>
            <person name="Kong W.-S."/>
            <person name="Choi I.-G."/>
        </authorList>
    </citation>
    <scope>NUCLEOTIDE SEQUENCE [LARGE SCALE GENOMIC DNA]</scope>
    <source>
        <strain evidence="3 4">9006-11</strain>
    </source>
</reference>
<evidence type="ECO:0000256" key="2">
    <source>
        <dbReference type="SAM" id="Phobius"/>
    </source>
</evidence>
<accession>A0A1C7LTZ7</accession>
<keyword evidence="4" id="KW-1185">Reference proteome</keyword>
<sequence>MWIDVILLVITFLVIAIFSSLRVYALADRNWKFPFLILIFGLVLPVAILYQQTTLTVLLQLTDCVLATASRSAAIASDLLVVIVTIWKTKGAISRANVAPLSIVILRDGTFYFVVLLLFNVADIIMLQVAINGAVADLVTALSVILISRFILNLRTVDMALPPFPTGTSLSFANNVIFSLGGPLEYEDDDNSWEDDPGGGDEGVPLDRTRTLSPDDLKDVVILRHREDSLEA</sequence>
<keyword evidence="2" id="KW-1133">Transmembrane helix</keyword>
<feature type="transmembrane region" description="Helical" evidence="2">
    <location>
        <begin position="125"/>
        <end position="152"/>
    </location>
</feature>
<feature type="region of interest" description="Disordered" evidence="1">
    <location>
        <begin position="188"/>
        <end position="212"/>
    </location>
</feature>
<evidence type="ECO:0000256" key="1">
    <source>
        <dbReference type="SAM" id="MobiDB-lite"/>
    </source>
</evidence>
<comment type="caution">
    <text evidence="3">The sequence shown here is derived from an EMBL/GenBank/DDBJ whole genome shotgun (WGS) entry which is preliminary data.</text>
</comment>
<feature type="transmembrane region" description="Helical" evidence="2">
    <location>
        <begin position="98"/>
        <end position="119"/>
    </location>
</feature>
<dbReference type="OMA" id="MWIDVIL"/>
<keyword evidence="2" id="KW-0472">Membrane</keyword>
<dbReference type="Proteomes" id="UP000092993">
    <property type="component" value="Unassembled WGS sequence"/>
</dbReference>
<evidence type="ECO:0000313" key="4">
    <source>
        <dbReference type="Proteomes" id="UP000092993"/>
    </source>
</evidence>